<evidence type="ECO:0000313" key="1">
    <source>
        <dbReference type="EMBL" id="KUG25926.1"/>
    </source>
</evidence>
<gene>
    <name evidence="1" type="ORF">ASZ90_004245</name>
</gene>
<comment type="caution">
    <text evidence="1">The sequence shown here is derived from an EMBL/GenBank/DDBJ whole genome shotgun (WGS) entry which is preliminary data.</text>
</comment>
<dbReference type="InterPro" id="IPR023860">
    <property type="entry name" value="FeFe-hyd_TM1266"/>
</dbReference>
<sequence>MEAKFHTLTITIYNRDEVYDRVGDLLHSFADKISLRVGYPVPDQNISIIFIIVKATTDEIGALSGKLGQISSVKVKSTTLKI</sequence>
<accession>A0A0W8FYJ7</accession>
<proteinExistence type="predicted"/>
<dbReference type="EMBL" id="LNQE01000573">
    <property type="protein sequence ID" value="KUG25926.1"/>
    <property type="molecule type" value="Genomic_DNA"/>
</dbReference>
<reference evidence="1" key="1">
    <citation type="journal article" date="2015" name="Proc. Natl. Acad. Sci. U.S.A.">
        <title>Networks of energetic and metabolic interactions define dynamics in microbial communities.</title>
        <authorList>
            <person name="Embree M."/>
            <person name="Liu J.K."/>
            <person name="Al-Bassam M.M."/>
            <person name="Zengler K."/>
        </authorList>
    </citation>
    <scope>NUCLEOTIDE SEQUENCE</scope>
</reference>
<name>A0A0W8FYJ7_9ZZZZ</name>
<dbReference type="SUPFAM" id="SSF55021">
    <property type="entry name" value="ACT-like"/>
    <property type="match status" value="1"/>
</dbReference>
<organism evidence="1">
    <name type="scientific">hydrocarbon metagenome</name>
    <dbReference type="NCBI Taxonomy" id="938273"/>
    <lineage>
        <taxon>unclassified sequences</taxon>
        <taxon>metagenomes</taxon>
        <taxon>ecological metagenomes</taxon>
    </lineage>
</organism>
<dbReference type="InterPro" id="IPR045865">
    <property type="entry name" value="ACT-like_dom_sf"/>
</dbReference>
<dbReference type="Pfam" id="PF21699">
    <property type="entry name" value="TM1266-like"/>
    <property type="match status" value="1"/>
</dbReference>
<dbReference type="NCBIfam" id="TIGR03959">
    <property type="entry name" value="hyd_TM1266"/>
    <property type="match status" value="1"/>
</dbReference>
<dbReference type="InterPro" id="IPR027271">
    <property type="entry name" value="Acetolactate_synth/TF_NikR_C"/>
</dbReference>
<protein>
    <recommendedName>
        <fullName evidence="2">Iron-only hydrogenase system regulator</fullName>
    </recommendedName>
</protein>
<dbReference type="Gene3D" id="3.30.70.1150">
    <property type="entry name" value="ACT-like. Chain A, domain 2"/>
    <property type="match status" value="1"/>
</dbReference>
<evidence type="ECO:0008006" key="2">
    <source>
        <dbReference type="Google" id="ProtNLM"/>
    </source>
</evidence>
<dbReference type="AlphaFoldDB" id="A0A0W8FYJ7"/>